<evidence type="ECO:0000256" key="21">
    <source>
        <dbReference type="SAM" id="Phobius"/>
    </source>
</evidence>
<dbReference type="Pfam" id="PF01222">
    <property type="entry name" value="ERG4_ERG24"/>
    <property type="match status" value="1"/>
</dbReference>
<evidence type="ECO:0000256" key="14">
    <source>
        <dbReference type="ARBA" id="ARBA00023221"/>
    </source>
</evidence>
<dbReference type="GO" id="GO:0005789">
    <property type="term" value="C:endoplasmic reticulum membrane"/>
    <property type="evidence" value="ECO:0007669"/>
    <property type="project" value="TreeGrafter"/>
</dbReference>
<evidence type="ECO:0000313" key="23">
    <source>
        <dbReference type="Proteomes" id="UP000612746"/>
    </source>
</evidence>
<evidence type="ECO:0000256" key="11">
    <source>
        <dbReference type="ARBA" id="ARBA00023098"/>
    </source>
</evidence>
<keyword evidence="14" id="KW-0753">Steroid metabolism</keyword>
<evidence type="ECO:0000256" key="1">
    <source>
        <dbReference type="ARBA" id="ARBA00004141"/>
    </source>
</evidence>
<evidence type="ECO:0000256" key="12">
    <source>
        <dbReference type="ARBA" id="ARBA00023136"/>
    </source>
</evidence>
<evidence type="ECO:0000256" key="2">
    <source>
        <dbReference type="ARBA" id="ARBA00005402"/>
    </source>
</evidence>
<feature type="transmembrane region" description="Helical" evidence="21">
    <location>
        <begin position="185"/>
        <end position="205"/>
    </location>
</feature>
<evidence type="ECO:0000256" key="6">
    <source>
        <dbReference type="ARBA" id="ARBA00022857"/>
    </source>
</evidence>
<evidence type="ECO:0000256" key="15">
    <source>
        <dbReference type="ARBA" id="ARBA00052254"/>
    </source>
</evidence>
<dbReference type="EMBL" id="JAEPRA010000007">
    <property type="protein sequence ID" value="KAG2182875.1"/>
    <property type="molecule type" value="Genomic_DNA"/>
</dbReference>
<keyword evidence="8 21" id="KW-1133">Transmembrane helix</keyword>
<comment type="similarity">
    <text evidence="2">Belongs to the ERG4/ERG24 family.</text>
</comment>
<keyword evidence="5 21" id="KW-0812">Transmembrane</keyword>
<dbReference type="OrthoDB" id="10262235at2759"/>
<keyword evidence="12 21" id="KW-0472">Membrane</keyword>
<comment type="pathway">
    <text evidence="16">Steroid biosynthesis; zymosterol biosynthesis; zymosterol from lanosterol: step 2/6.</text>
</comment>
<dbReference type="GO" id="GO:0050613">
    <property type="term" value="F:Delta14-sterol reductase activity"/>
    <property type="evidence" value="ECO:0007669"/>
    <property type="project" value="UniProtKB-EC"/>
</dbReference>
<evidence type="ECO:0000313" key="22">
    <source>
        <dbReference type="EMBL" id="KAG2182875.1"/>
    </source>
</evidence>
<feature type="transmembrane region" description="Helical" evidence="21">
    <location>
        <begin position="339"/>
        <end position="358"/>
    </location>
</feature>
<dbReference type="Gene3D" id="1.20.120.1630">
    <property type="match status" value="1"/>
</dbReference>
<evidence type="ECO:0000256" key="8">
    <source>
        <dbReference type="ARBA" id="ARBA00022989"/>
    </source>
</evidence>
<evidence type="ECO:0000256" key="19">
    <source>
        <dbReference type="ARBA" id="ARBA00083315"/>
    </source>
</evidence>
<dbReference type="AlphaFoldDB" id="A0A8H7PZQ7"/>
<keyword evidence="13" id="KW-1207">Sterol metabolism</keyword>
<evidence type="ECO:0000256" key="4">
    <source>
        <dbReference type="ARBA" id="ARBA00022516"/>
    </source>
</evidence>
<sequence>MVTTRRRAAAERTASSTSADTPPAFRRTRSSMAKKNQGSTTVNSSKLNPVTKHYEFGGPIGATAMIVGLPAAVLFFATFCDATGYPSQNFWNISVDNLRIWLSWENIQNNINVYAFAWYFGFLINLAVMSFSLPGNMVDGTKLRDGRVLKYKVNALGCLQALITMNAMMFRGAGINALGWVYDNYLSFCLASILTSYLVAAYVYYTSFKPGKLLALGGNTGTAVYDFMIGRELNPRIRDFDIKFFVELRPNLIGWLLMDICMAAKQYTNLGRVTNSMVLVVFAQVLYIVDALYNESAILTTMDITTDGFGFMLAFGNLCWVPMVYCMQARYLVDFPVDLNYLQIAVIVGLLAGGYYIFRAANGEKDRFRTDPHAPEVKHLKYIQTSTGSRLITSSWWGRARHINYLGDLMMGLAYCLPCGFGSPIPYFYAIYFTILLVHRERRDDEKCHKKYGKDWEKYCEIVKSRILPGKETGQK</sequence>
<feature type="transmembrane region" description="Helical" evidence="21">
    <location>
        <begin position="153"/>
        <end position="173"/>
    </location>
</feature>
<feature type="non-terminal residue" evidence="22">
    <location>
        <position position="1"/>
    </location>
</feature>
<organism evidence="22 23">
    <name type="scientific">Umbelopsis vinacea</name>
    <dbReference type="NCBI Taxonomy" id="44442"/>
    <lineage>
        <taxon>Eukaryota</taxon>
        <taxon>Fungi</taxon>
        <taxon>Fungi incertae sedis</taxon>
        <taxon>Mucoromycota</taxon>
        <taxon>Mucoromycotina</taxon>
        <taxon>Umbelopsidomycetes</taxon>
        <taxon>Umbelopsidales</taxon>
        <taxon>Umbelopsidaceae</taxon>
        <taxon>Umbelopsis</taxon>
    </lineage>
</organism>
<comment type="catalytic activity">
    <reaction evidence="15">
        <text>4,4-dimethyl-5alpha-cholesta-8,24-dien-3beta-ol + NADP(+) = 4,4-dimethyl-5alpha-cholesta-8,14,24-trien-3beta-ol + NADPH + H(+)</text>
        <dbReference type="Rhea" id="RHEA:18561"/>
        <dbReference type="ChEBI" id="CHEBI:15378"/>
        <dbReference type="ChEBI" id="CHEBI:17813"/>
        <dbReference type="ChEBI" id="CHEBI:18364"/>
        <dbReference type="ChEBI" id="CHEBI:57783"/>
        <dbReference type="ChEBI" id="CHEBI:58349"/>
        <dbReference type="EC" id="1.3.1.70"/>
    </reaction>
    <physiologicalReaction direction="right-to-left" evidence="15">
        <dbReference type="Rhea" id="RHEA:18563"/>
    </physiologicalReaction>
</comment>
<dbReference type="InterPro" id="IPR018083">
    <property type="entry name" value="Sterol_reductase_CS"/>
</dbReference>
<evidence type="ECO:0000256" key="16">
    <source>
        <dbReference type="ARBA" id="ARBA00060638"/>
    </source>
</evidence>
<evidence type="ECO:0000256" key="13">
    <source>
        <dbReference type="ARBA" id="ARBA00023166"/>
    </source>
</evidence>
<feature type="compositionally biased region" description="Polar residues" evidence="20">
    <location>
        <begin position="30"/>
        <end position="46"/>
    </location>
</feature>
<gene>
    <name evidence="22" type="ORF">INT44_005856</name>
</gene>
<dbReference type="FunFam" id="1.20.120.1630:FF:000009">
    <property type="entry name" value="C-14 sterol reductase"/>
    <property type="match status" value="1"/>
</dbReference>
<comment type="caution">
    <text evidence="22">The sequence shown here is derived from an EMBL/GenBank/DDBJ whole genome shotgun (WGS) entry which is preliminary data.</text>
</comment>
<dbReference type="PANTHER" id="PTHR21257:SF52">
    <property type="entry name" value="DELTA(14)-STEROL REDUCTASE TM7SF2"/>
    <property type="match status" value="1"/>
</dbReference>
<proteinExistence type="inferred from homology"/>
<keyword evidence="6" id="KW-0521">NADP</keyword>
<comment type="subcellular location">
    <subcellularLocation>
        <location evidence="1">Membrane</location>
        <topology evidence="1">Multi-pass membrane protein</topology>
    </subcellularLocation>
</comment>
<feature type="region of interest" description="Disordered" evidence="20">
    <location>
        <begin position="1"/>
        <end position="46"/>
    </location>
</feature>
<feature type="transmembrane region" description="Helical" evidence="21">
    <location>
        <begin position="111"/>
        <end position="133"/>
    </location>
</feature>
<feature type="transmembrane region" description="Helical" evidence="21">
    <location>
        <begin position="270"/>
        <end position="289"/>
    </location>
</feature>
<reference evidence="22" key="1">
    <citation type="submission" date="2020-12" db="EMBL/GenBank/DDBJ databases">
        <title>Metabolic potential, ecology and presence of endohyphal bacteria is reflected in genomic diversity of Mucoromycotina.</title>
        <authorList>
            <person name="Muszewska A."/>
            <person name="Okrasinska A."/>
            <person name="Steczkiewicz K."/>
            <person name="Drgas O."/>
            <person name="Orlowska M."/>
            <person name="Perlinska-Lenart U."/>
            <person name="Aleksandrzak-Piekarczyk T."/>
            <person name="Szatraj K."/>
            <person name="Zielenkiewicz U."/>
            <person name="Pilsyk S."/>
            <person name="Malc E."/>
            <person name="Mieczkowski P."/>
            <person name="Kruszewska J.S."/>
            <person name="Biernat P."/>
            <person name="Pawlowska J."/>
        </authorList>
    </citation>
    <scope>NUCLEOTIDE SEQUENCE</scope>
    <source>
        <strain evidence="22">WA0000051536</strain>
    </source>
</reference>
<evidence type="ECO:0000256" key="3">
    <source>
        <dbReference type="ARBA" id="ARBA00012413"/>
    </source>
</evidence>
<dbReference type="EC" id="1.3.1.70" evidence="3"/>
<keyword evidence="9" id="KW-0560">Oxidoreductase</keyword>
<dbReference type="Proteomes" id="UP000612746">
    <property type="component" value="Unassembled WGS sequence"/>
</dbReference>
<accession>A0A8H7PZQ7</accession>
<keyword evidence="4" id="KW-0444">Lipid biosynthesis</keyword>
<keyword evidence="23" id="KW-1185">Reference proteome</keyword>
<evidence type="ECO:0000256" key="18">
    <source>
        <dbReference type="ARBA" id="ARBA00077841"/>
    </source>
</evidence>
<keyword evidence="11" id="KW-0443">Lipid metabolism</keyword>
<evidence type="ECO:0000256" key="5">
    <source>
        <dbReference type="ARBA" id="ARBA00022692"/>
    </source>
</evidence>
<feature type="transmembrane region" description="Helical" evidence="21">
    <location>
        <begin position="56"/>
        <end position="79"/>
    </location>
</feature>
<dbReference type="PROSITE" id="PS01018">
    <property type="entry name" value="STEROL_REDUCT_2"/>
    <property type="match status" value="1"/>
</dbReference>
<dbReference type="PROSITE" id="PS01017">
    <property type="entry name" value="STEROL_REDUCT_1"/>
    <property type="match status" value="1"/>
</dbReference>
<evidence type="ECO:0000256" key="10">
    <source>
        <dbReference type="ARBA" id="ARBA00023011"/>
    </source>
</evidence>
<feature type="transmembrane region" description="Helical" evidence="21">
    <location>
        <begin position="412"/>
        <end position="438"/>
    </location>
</feature>
<evidence type="ECO:0000256" key="20">
    <source>
        <dbReference type="SAM" id="MobiDB-lite"/>
    </source>
</evidence>
<keyword evidence="7" id="KW-0752">Steroid biosynthesis</keyword>
<keyword evidence="10" id="KW-0756">Sterol biosynthesis</keyword>
<evidence type="ECO:0000256" key="17">
    <source>
        <dbReference type="ARBA" id="ARBA00074394"/>
    </source>
</evidence>
<evidence type="ECO:0000256" key="7">
    <source>
        <dbReference type="ARBA" id="ARBA00022955"/>
    </source>
</evidence>
<protein>
    <recommendedName>
        <fullName evidence="17">Delta(14)-sterol reductase ERG24</fullName>
        <ecNumber evidence="3">1.3.1.70</ecNumber>
    </recommendedName>
    <alternativeName>
        <fullName evidence="19">C-14 sterol reductase ERG24</fullName>
    </alternativeName>
    <alternativeName>
        <fullName evidence="18">Sterol C14-reductase ERG24</fullName>
    </alternativeName>
</protein>
<evidence type="ECO:0000256" key="9">
    <source>
        <dbReference type="ARBA" id="ARBA00023002"/>
    </source>
</evidence>
<dbReference type="GO" id="GO:0006696">
    <property type="term" value="P:ergosterol biosynthetic process"/>
    <property type="evidence" value="ECO:0007669"/>
    <property type="project" value="TreeGrafter"/>
</dbReference>
<dbReference type="PANTHER" id="PTHR21257">
    <property type="entry name" value="DELTA(14)-STEROL REDUCTASE"/>
    <property type="match status" value="1"/>
</dbReference>
<name>A0A8H7PZQ7_9FUNG</name>
<dbReference type="InterPro" id="IPR001171">
    <property type="entry name" value="ERG24_DHCR-like"/>
</dbReference>
<feature type="transmembrane region" description="Helical" evidence="21">
    <location>
        <begin position="309"/>
        <end position="327"/>
    </location>
</feature>